<protein>
    <submittedName>
        <fullName evidence="3">Uncharacterized protein</fullName>
    </submittedName>
</protein>
<dbReference type="Gene3D" id="3.40.50.720">
    <property type="entry name" value="NAD(P)-binding Rossmann-like Domain"/>
    <property type="match status" value="1"/>
</dbReference>
<evidence type="ECO:0000256" key="1">
    <source>
        <dbReference type="ARBA" id="ARBA00006484"/>
    </source>
</evidence>
<comment type="similarity">
    <text evidence="1">Belongs to the short-chain dehydrogenases/reductases (SDR) family.</text>
</comment>
<sequence length="303" mass="31973">MAPTQTPSQVNVVALRQFVPTLHTEVYAAIDPTTTKLPQPFTAVILGGSGAVGGGLARSYARAGATGVVLAARRLELVQAVADEVKTINPSVQTLTLKCDVSSPSDVAAVAEATRAQFGATVGAVVVNAGYSGPLVNDITQETAEDFQKAFNVNTLGTVFAAQSFIPIIRDAAATSPASYKGVFIGISSMAAPTINGPVAHISYCASKFAQARIIEMLKEQQQQQNGGDDDGIFFAALHPGGVKNLTESPDLAGAFCVWLTQNQDRVRVLNGRFLSAKWDVDELLSKRDEIVEQDLLRARSAL</sequence>
<dbReference type="RefSeq" id="XP_020115485.1">
    <property type="nucleotide sequence ID" value="XM_020265329.1"/>
</dbReference>
<evidence type="ECO:0000256" key="2">
    <source>
        <dbReference type="ARBA" id="ARBA00023002"/>
    </source>
</evidence>
<dbReference type="OrthoDB" id="1933717at2759"/>
<dbReference type="STRING" id="1441469.A0A1Q5Q6A4"/>
<dbReference type="PANTHER" id="PTHR43669">
    <property type="entry name" value="5-KETO-D-GLUCONATE 5-REDUCTASE"/>
    <property type="match status" value="1"/>
</dbReference>
<proteinExistence type="inferred from homology"/>
<name>A0A1Q5Q6A4_TALAT</name>
<dbReference type="SUPFAM" id="SSF51735">
    <property type="entry name" value="NAD(P)-binding Rossmann-fold domains"/>
    <property type="match status" value="1"/>
</dbReference>
<dbReference type="GeneID" id="31009155"/>
<comment type="caution">
    <text evidence="3">The sequence shown here is derived from an EMBL/GenBank/DDBJ whole genome shotgun (WGS) entry which is preliminary data.</text>
</comment>
<dbReference type="EMBL" id="LFMY01000022">
    <property type="protein sequence ID" value="OKL55364.1"/>
    <property type="molecule type" value="Genomic_DNA"/>
</dbReference>
<dbReference type="GO" id="GO:0016491">
    <property type="term" value="F:oxidoreductase activity"/>
    <property type="evidence" value="ECO:0007669"/>
    <property type="project" value="UniProtKB-KW"/>
</dbReference>
<organism evidence="3 4">
    <name type="scientific">Talaromyces atroroseus</name>
    <dbReference type="NCBI Taxonomy" id="1441469"/>
    <lineage>
        <taxon>Eukaryota</taxon>
        <taxon>Fungi</taxon>
        <taxon>Dikarya</taxon>
        <taxon>Ascomycota</taxon>
        <taxon>Pezizomycotina</taxon>
        <taxon>Eurotiomycetes</taxon>
        <taxon>Eurotiomycetidae</taxon>
        <taxon>Eurotiales</taxon>
        <taxon>Trichocomaceae</taxon>
        <taxon>Talaromyces</taxon>
        <taxon>Talaromyces sect. Trachyspermi</taxon>
    </lineage>
</organism>
<evidence type="ECO:0000313" key="3">
    <source>
        <dbReference type="EMBL" id="OKL55364.1"/>
    </source>
</evidence>
<evidence type="ECO:0000313" key="4">
    <source>
        <dbReference type="Proteomes" id="UP000214365"/>
    </source>
</evidence>
<accession>A0A1Q5Q6A4</accession>
<dbReference type="Proteomes" id="UP000214365">
    <property type="component" value="Unassembled WGS sequence"/>
</dbReference>
<dbReference type="InterPro" id="IPR036291">
    <property type="entry name" value="NAD(P)-bd_dom_sf"/>
</dbReference>
<gene>
    <name evidence="3" type="ORF">UA08_09399</name>
</gene>
<dbReference type="AlphaFoldDB" id="A0A1Q5Q6A4"/>
<dbReference type="PANTHER" id="PTHR43669:SF3">
    <property type="entry name" value="ALCOHOL DEHYDROGENASE, PUTATIVE (AFU_ORTHOLOGUE AFUA_3G03445)-RELATED"/>
    <property type="match status" value="1"/>
</dbReference>
<keyword evidence="4" id="KW-1185">Reference proteome</keyword>
<dbReference type="InterPro" id="IPR002347">
    <property type="entry name" value="SDR_fam"/>
</dbReference>
<reference evidence="3 4" key="1">
    <citation type="submission" date="2015-06" db="EMBL/GenBank/DDBJ databases">
        <title>Talaromyces atroroseus IBT 11181 draft genome.</title>
        <authorList>
            <person name="Rasmussen K.B."/>
            <person name="Rasmussen S."/>
            <person name="Petersen B."/>
            <person name="Sicheritz-Ponten T."/>
            <person name="Mortensen U.H."/>
            <person name="Thrane U."/>
        </authorList>
    </citation>
    <scope>NUCLEOTIDE SEQUENCE [LARGE SCALE GENOMIC DNA]</scope>
    <source>
        <strain evidence="3 4">IBT 11181</strain>
    </source>
</reference>
<keyword evidence="2" id="KW-0560">Oxidoreductase</keyword>
<dbReference type="PRINTS" id="PR00081">
    <property type="entry name" value="GDHRDH"/>
</dbReference>
<dbReference type="Pfam" id="PF00106">
    <property type="entry name" value="adh_short"/>
    <property type="match status" value="1"/>
</dbReference>